<comment type="caution">
    <text evidence="1">The sequence shown here is derived from an EMBL/GenBank/DDBJ whole genome shotgun (WGS) entry which is preliminary data.</text>
</comment>
<dbReference type="EMBL" id="CAUYUJ010017276">
    <property type="protein sequence ID" value="CAK0873387.1"/>
    <property type="molecule type" value="Genomic_DNA"/>
</dbReference>
<protein>
    <submittedName>
        <fullName evidence="1">Uncharacterized protein</fullName>
    </submittedName>
</protein>
<evidence type="ECO:0000313" key="2">
    <source>
        <dbReference type="Proteomes" id="UP001189429"/>
    </source>
</evidence>
<evidence type="ECO:0000313" key="1">
    <source>
        <dbReference type="EMBL" id="CAK0873387.1"/>
    </source>
</evidence>
<sequence length="120" mass="13419">MGWEVHPYHSVFVSDLLGLASEGCSWSESLQRGRRKRAGAWRDVFRAALQRRAENAVQFVWAPARRDIESVLDDPQEVECWLGNAWADCFANAGVAHHLIANAASESSFQALNMSRGTIF</sequence>
<keyword evidence="2" id="KW-1185">Reference proteome</keyword>
<accession>A0ABN9VJE5</accession>
<gene>
    <name evidence="1" type="ORF">PCOR1329_LOCUS58612</name>
</gene>
<proteinExistence type="predicted"/>
<reference evidence="1" key="1">
    <citation type="submission" date="2023-10" db="EMBL/GenBank/DDBJ databases">
        <authorList>
            <person name="Chen Y."/>
            <person name="Shah S."/>
            <person name="Dougan E. K."/>
            <person name="Thang M."/>
            <person name="Chan C."/>
        </authorList>
    </citation>
    <scope>NUCLEOTIDE SEQUENCE [LARGE SCALE GENOMIC DNA]</scope>
</reference>
<dbReference type="Proteomes" id="UP001189429">
    <property type="component" value="Unassembled WGS sequence"/>
</dbReference>
<organism evidence="1 2">
    <name type="scientific">Prorocentrum cordatum</name>
    <dbReference type="NCBI Taxonomy" id="2364126"/>
    <lineage>
        <taxon>Eukaryota</taxon>
        <taxon>Sar</taxon>
        <taxon>Alveolata</taxon>
        <taxon>Dinophyceae</taxon>
        <taxon>Prorocentrales</taxon>
        <taxon>Prorocentraceae</taxon>
        <taxon>Prorocentrum</taxon>
    </lineage>
</organism>
<name>A0ABN9VJE5_9DINO</name>